<dbReference type="AlphaFoldDB" id="H5X5M3"/>
<dbReference type="PANTHER" id="PTHR47197:SF3">
    <property type="entry name" value="DIHYDRO-HEME D1 DEHYDROGENASE"/>
    <property type="match status" value="1"/>
</dbReference>
<feature type="chain" id="PRO_5038629278" description="Lipoprotein" evidence="1">
    <location>
        <begin position="19"/>
        <end position="333"/>
    </location>
</feature>
<protein>
    <recommendedName>
        <fullName evidence="4">Lipoprotein</fullName>
    </recommendedName>
</protein>
<dbReference type="OrthoDB" id="4446106at2"/>
<dbReference type="SUPFAM" id="SSF75011">
    <property type="entry name" value="3-carboxy-cis,cis-mucoante lactonizing enzyme"/>
    <property type="match status" value="1"/>
</dbReference>
<dbReference type="EMBL" id="CM001439">
    <property type="protein sequence ID" value="EHR51171.1"/>
    <property type="molecule type" value="Genomic_DNA"/>
</dbReference>
<keyword evidence="3" id="KW-1185">Reference proteome</keyword>
<keyword evidence="1" id="KW-0732">Signal</keyword>
<reference evidence="2 3" key="1">
    <citation type="journal article" date="2012" name="Stand. Genomic Sci.">
        <title>Genome sequence of the ocean sediment bacterium Saccharomonospora marina type strain (XMU15(T)).</title>
        <authorList>
            <person name="Klenk H.P."/>
            <person name="Lu M."/>
            <person name="Lucas S."/>
            <person name="Lapidus A."/>
            <person name="Copeland A."/>
            <person name="Pitluck S."/>
            <person name="Goodwin L.A."/>
            <person name="Han C."/>
            <person name="Tapia R."/>
            <person name="Brambilla E.M."/>
            <person name="Potter G."/>
            <person name="Land M."/>
            <person name="Ivanova N."/>
            <person name="Rohde M."/>
            <person name="Goker M."/>
            <person name="Detter J.C."/>
            <person name="Li W.J."/>
            <person name="Kyrpides N.C."/>
            <person name="Woyke T."/>
        </authorList>
    </citation>
    <scope>NUCLEOTIDE SEQUENCE [LARGE SCALE GENOMIC DNA]</scope>
    <source>
        <strain evidence="2 3">XMU15</strain>
    </source>
</reference>
<dbReference type="Gene3D" id="2.130.10.10">
    <property type="entry name" value="YVTN repeat-like/Quinoprotein amine dehydrogenase"/>
    <property type="match status" value="1"/>
</dbReference>
<gene>
    <name evidence="2" type="ORF">SacmaDRAFT_2933</name>
</gene>
<dbReference type="RefSeq" id="WP_009154556.1">
    <property type="nucleotide sequence ID" value="NZ_CM001439.1"/>
</dbReference>
<evidence type="ECO:0000313" key="3">
    <source>
        <dbReference type="Proteomes" id="UP000004926"/>
    </source>
</evidence>
<name>H5X5M3_9PSEU</name>
<accession>H5X5M3</accession>
<dbReference type="eggNOG" id="COG3391">
    <property type="taxonomic scope" value="Bacteria"/>
</dbReference>
<evidence type="ECO:0000256" key="1">
    <source>
        <dbReference type="SAM" id="SignalP"/>
    </source>
</evidence>
<dbReference type="HOGENOM" id="CLU_049426_1_0_11"/>
<dbReference type="PANTHER" id="PTHR47197">
    <property type="entry name" value="PROTEIN NIRF"/>
    <property type="match status" value="1"/>
</dbReference>
<dbReference type="InterPro" id="IPR015943">
    <property type="entry name" value="WD40/YVTN_repeat-like_dom_sf"/>
</dbReference>
<sequence length="333" mass="34352">MRARVVAALLLLVLPLAACSEQGGGDELQVVENPKAAVAPASPPASVRPAGRVLPAQGTVNALATDAGSRTLAVSVTEPAAVLLYDLDRLDAPARSVSLPSPAQDLAVSGDTLLAALPAAGKLARIRLPGGELTTVPVAGAPAGVAADGERTLVALREGKGVAVLRGDRVGETITDGLYSADDVLVADGAAVVLDRERTAVFSVDVAAGHIGEGLRAGQGATNAVVDSYGRVFVVDTRRGALLAFSADPLLLRQRYPVPGGAYGIAYDPRRHLVWVTLTRRNEVVAFDVRGGEPREKYRYPTVTQPNSVTVDERTSRVVIGSAAGEGIQVIAL</sequence>
<evidence type="ECO:0000313" key="2">
    <source>
        <dbReference type="EMBL" id="EHR51171.1"/>
    </source>
</evidence>
<proteinExistence type="predicted"/>
<dbReference type="InterPro" id="IPR051200">
    <property type="entry name" value="Host-pathogen_enzymatic-act"/>
</dbReference>
<evidence type="ECO:0008006" key="4">
    <source>
        <dbReference type="Google" id="ProtNLM"/>
    </source>
</evidence>
<dbReference type="STRING" id="882083.SacmaDRAFT_2933"/>
<dbReference type="Proteomes" id="UP000004926">
    <property type="component" value="Chromosome"/>
</dbReference>
<organism evidence="2 3">
    <name type="scientific">Saccharomonospora marina XMU15</name>
    <dbReference type="NCBI Taxonomy" id="882083"/>
    <lineage>
        <taxon>Bacteria</taxon>
        <taxon>Bacillati</taxon>
        <taxon>Actinomycetota</taxon>
        <taxon>Actinomycetes</taxon>
        <taxon>Pseudonocardiales</taxon>
        <taxon>Pseudonocardiaceae</taxon>
        <taxon>Saccharomonospora</taxon>
    </lineage>
</organism>
<feature type="signal peptide" evidence="1">
    <location>
        <begin position="1"/>
        <end position="18"/>
    </location>
</feature>